<dbReference type="FunFam" id="1.10.3380.10:FF:000002">
    <property type="entry name" value="Activating signal cointegrator 1 complex subunit 3"/>
    <property type="match status" value="1"/>
</dbReference>
<dbReference type="FunFam" id="1.10.3380.10:FF:000001">
    <property type="entry name" value="U5 small nuclear ribonucleoprotein helicase"/>
    <property type="match status" value="1"/>
</dbReference>
<dbReference type="InterPro" id="IPR036390">
    <property type="entry name" value="WH_DNA-bd_sf"/>
</dbReference>
<dbReference type="SUPFAM" id="SSF46785">
    <property type="entry name" value="Winged helix' DNA-binding domain"/>
    <property type="match status" value="2"/>
</dbReference>
<name>A0A4D9D5C0_9STRA</name>
<dbReference type="PROSITE" id="PS51194">
    <property type="entry name" value="HELICASE_CTER"/>
    <property type="match status" value="2"/>
</dbReference>
<dbReference type="GO" id="GO:0006397">
    <property type="term" value="P:mRNA processing"/>
    <property type="evidence" value="ECO:0007669"/>
    <property type="project" value="UniProtKB-KW"/>
</dbReference>
<dbReference type="FunFam" id="1.10.10.10:FF:000012">
    <property type="entry name" value="U5 small nuclear ribonucleoprotein helicase"/>
    <property type="match status" value="1"/>
</dbReference>
<evidence type="ECO:0000256" key="11">
    <source>
        <dbReference type="ARBA" id="ARBA00047984"/>
    </source>
</evidence>
<evidence type="ECO:0000259" key="16">
    <source>
        <dbReference type="PROSITE" id="PS51194"/>
    </source>
</evidence>
<dbReference type="InterPro" id="IPR011545">
    <property type="entry name" value="DEAD/DEAH_box_helicase_dom"/>
</dbReference>
<dbReference type="Pfam" id="PF00271">
    <property type="entry name" value="Helicase_C"/>
    <property type="match status" value="2"/>
</dbReference>
<dbReference type="SMART" id="SM00973">
    <property type="entry name" value="Sec63"/>
    <property type="match status" value="2"/>
</dbReference>
<evidence type="ECO:0000256" key="6">
    <source>
        <dbReference type="ARBA" id="ARBA00022801"/>
    </source>
</evidence>
<dbReference type="InterPro" id="IPR035979">
    <property type="entry name" value="RBD_domain_sf"/>
</dbReference>
<dbReference type="GO" id="GO:0005681">
    <property type="term" value="C:spliceosomal complex"/>
    <property type="evidence" value="ECO:0007669"/>
    <property type="project" value="UniProtKB-KW"/>
</dbReference>
<dbReference type="GO" id="GO:0003724">
    <property type="term" value="F:RNA helicase activity"/>
    <property type="evidence" value="ECO:0007669"/>
    <property type="project" value="UniProtKB-EC"/>
</dbReference>
<organism evidence="17 18">
    <name type="scientific">Nannochloropsis salina CCMP1776</name>
    <dbReference type="NCBI Taxonomy" id="1027361"/>
    <lineage>
        <taxon>Eukaryota</taxon>
        <taxon>Sar</taxon>
        <taxon>Stramenopiles</taxon>
        <taxon>Ochrophyta</taxon>
        <taxon>Eustigmatophyceae</taxon>
        <taxon>Eustigmatales</taxon>
        <taxon>Monodopsidaceae</taxon>
        <taxon>Microchloropsis</taxon>
        <taxon>Microchloropsis salina</taxon>
    </lineage>
</organism>
<evidence type="ECO:0000313" key="18">
    <source>
        <dbReference type="Proteomes" id="UP000355283"/>
    </source>
</evidence>
<dbReference type="InterPro" id="IPR012677">
    <property type="entry name" value="Nucleotide-bd_a/b_plait_sf"/>
</dbReference>
<dbReference type="Pfam" id="PF02889">
    <property type="entry name" value="Sec63"/>
    <property type="match status" value="2"/>
</dbReference>
<dbReference type="PROSITE" id="PS51192">
    <property type="entry name" value="HELICASE_ATP_BIND_1"/>
    <property type="match status" value="2"/>
</dbReference>
<evidence type="ECO:0000256" key="12">
    <source>
        <dbReference type="PROSITE-ProRule" id="PRU00176"/>
    </source>
</evidence>
<dbReference type="GO" id="GO:0005524">
    <property type="term" value="F:ATP binding"/>
    <property type="evidence" value="ECO:0007669"/>
    <property type="project" value="UniProtKB-KW"/>
</dbReference>
<dbReference type="InterPro" id="IPR057842">
    <property type="entry name" value="WH_MER3"/>
</dbReference>
<feature type="compositionally biased region" description="Basic and acidic residues" evidence="13">
    <location>
        <begin position="511"/>
        <end position="524"/>
    </location>
</feature>
<evidence type="ECO:0000256" key="1">
    <source>
        <dbReference type="ARBA" id="ARBA00010140"/>
    </source>
</evidence>
<dbReference type="OrthoDB" id="5575at2759"/>
<keyword evidence="5" id="KW-0547">Nucleotide-binding</keyword>
<dbReference type="InterPro" id="IPR027417">
    <property type="entry name" value="P-loop_NTPase"/>
</dbReference>
<dbReference type="PANTHER" id="PTHR47961:SF13">
    <property type="entry name" value="ACTIVATING SIGNAL COINTEGRATOR 1 COMPLEX SUBUNIT 3"/>
    <property type="match status" value="1"/>
</dbReference>
<dbReference type="Gene3D" id="1.10.10.10">
    <property type="entry name" value="Winged helix-like DNA-binding domain superfamily/Winged helix DNA-binding domain"/>
    <property type="match status" value="2"/>
</dbReference>
<dbReference type="Pfam" id="PF00076">
    <property type="entry name" value="RRM_1"/>
    <property type="match status" value="1"/>
</dbReference>
<dbReference type="GO" id="GO:0016787">
    <property type="term" value="F:hydrolase activity"/>
    <property type="evidence" value="ECO:0007669"/>
    <property type="project" value="UniProtKB-KW"/>
</dbReference>
<dbReference type="CDD" id="cd18795">
    <property type="entry name" value="SF2_C_Ski2"/>
    <property type="match status" value="2"/>
</dbReference>
<dbReference type="Gene3D" id="3.40.50.300">
    <property type="entry name" value="P-loop containing nucleotide triphosphate hydrolases"/>
    <property type="match status" value="4"/>
</dbReference>
<keyword evidence="12" id="KW-0694">RNA-binding</keyword>
<dbReference type="InterPro" id="IPR000504">
    <property type="entry name" value="RRM_dom"/>
</dbReference>
<evidence type="ECO:0000256" key="10">
    <source>
        <dbReference type="ARBA" id="ARBA00034541"/>
    </source>
</evidence>
<dbReference type="InterPro" id="IPR014001">
    <property type="entry name" value="Helicase_ATP-bd"/>
</dbReference>
<feature type="domain" description="Helicase C-terminal" evidence="16">
    <location>
        <begin position="1030"/>
        <end position="1240"/>
    </location>
</feature>
<evidence type="ECO:0000256" key="7">
    <source>
        <dbReference type="ARBA" id="ARBA00022806"/>
    </source>
</evidence>
<feature type="region of interest" description="Disordered" evidence="13">
    <location>
        <begin position="511"/>
        <end position="535"/>
    </location>
</feature>
<sequence>MDREKAKERRTIFVGNLPTSISKKRVQNIFKEYGEIESVRFRSMALAGAKIDDHGNQRLAKKVSANKRLLSDAKDTFNAYIVFLREDSAEAAIAANNRLVEAKHLRVDRVGSEAIRDPKRSVFLGNLPFDAKEDTIRAHVAQELEGGPGDVEGVRLVRDPETQQGKGFGFVLLKDKASVAAALRLNGTSFQGRKIRVTTCGKRVKVRSNDSATRVKSKAVGAKRRLEAAATKRNLNAPQFPPDARPEIVKPAFEGRRASDTFGRLSVKKRGSGPAKKSKAARLRNEPTRSHASGPPRTALARSHPALRPRLSSLLRVLSLHKPPLDPDKAFLERAATFDETIAAAAGIDDQEFEDLAPGPCRKEKEVPPWDAILKASMRGGKLGNALKGEVKDAFYRLIRLAGQLAGDEGAVEAASGLLFEVAGSHHALERRGEFETLLQRPIKESTWLQAISCAEVLLSWYREVVSSSSRRTSGRPAPKASGKMWGSDVRFREDLDGILELCESIQSIDRDEKDNGMGKRDDVTATGGAPTPCLPPNVEGRTLLAHCNEHVSSTGAEGLGATDLAKGILEILRRYTGEGELQTGLFDLLGVEGFDFMGWILENVQALRRIKDRDLRQQGSRGMTDESGMRSSSIVARGPSRPPTVGPGVSIMTEEEKQLEKERRKDERRARKRGKGGLVREDLTEGGDTFASVTGGLYTAPLKFDALDEIDWVAILGFDPRQRAEGAQLGEKELLPEGTRHFWGDRGKGLPPGAVKSYKPGFEQVHIPAPVRAAPVGRCPLIDVATALEPWALPAFSGIKRLNRIQSEVFEAAYNSQENLLICAPTGAGKTNIAMLALLALVREHVKGGRVERGLNLKVIYIAPMKALAQEVVAKFSERLKGLGLVVRELTGDMQLTKREVEESHLIVTTPEKWDVVTRKGGEGSLAAIVGLVIIDEVHLLADERGAVIESIVARSQRLVETSQRAMRLVGLSATLPNYKDVGLFLRANPKRGLFHFGPEYRPVPLDMTFIGVTEKQKFRQLNLMNDIAYMRALDAIRQGHQVMIFVHSRKDTTRTAQAIKDKAAKMNTLSEFSCMATKAFAAYAPQVSKSRNDDLRQHFDAGLGIHHAGMLRPDRSLTERMFENGAIRVLVCTATLAWGINLPAHTVLIKGTEVYSPDKGGFADLSMLDVMQIFGRAGRPQYDTSGEAVMITTHKALPRYLALLTEQMPIESAFIKQLPDHLNAEIVSGTVTSVKEGAAWLAYTYLYIRMLKNPMAYGVTYEEAAQDPMLDAKRLQLITQAARILDQNRMARFDPRSGNLAVTDMGRTASHYYIRHESVEQFNGLLSQVLTEAQALHVLCAAKEFEEVKVRPEELDEIDKLRLSYCPLEVGAPVEESAGKANVLLQAYLSRARVHGFTIISDTNYVAQNAGRVGRALFEVCLRKGWCSVAAGFLRICKSIDRRMWWHDNPLRQFEALSGDIIRKLEEKHASIAQLLDMTAPEVGQLVHHMRSGKIILELARMLPCLELSASIQPITRGILRVTLKIEAVFDWADRWHGSVEPWWIWVEDAENERVYHSEPWLLHKRQKDDAHVVAFTIPIFEPLPPQYTVRAVSDRWVGAESSVTVSFRHLILPDRHPPHTDLLDLAPLSKSVLQHEDFEGLYRFTHFNPIQTQAFHVLYHTDANVLVGAPTGSGKTLLAELAVLRMLKMSAQASKCTDGHVRAKTVYIAPLKALARERLQEWRKKLGKTLGLVVLELSGDVTPDVAALKRADIIIATPEKWDGITRNWKKRDYVGDVRLLIMDEIHLLGEDRGPVLEVIVSRMRYIAAQKHRSVRMLGLSTALANPQDLADWLGVGPEGLFNFRPSVRPIPMEVHVAGFPGRHYCPRMASMNKPTFQAIMEHSPKKPALVFVSSRRQTRLTALEMISLCAQGDYPKQFLHMPEDEIADVVVTLRDAALRHTLVFGIGIHHAGLDDHDRITVENLFVTGKVQVLVCTSTLAWGVNFPAHLVVIKGTEYFDGKTSRYVDFPVTDILQMMGRAGRPQFDTRGVACILVHEPKKNFIKKFLYEPFPVESSLKDVLHNHLNAEVSGGSVQNKEQAMEYLTWTFFFRRLVMNPTYYSLEETAPEAVQRYLLELINGVFEDLEDAGCIEIDEDEFGIHSTVLGHIASYYYLDYRSVGTFRNALADLGLGEEEMDVPVEYKAASIIPQLAGLLAEAQEYEDLPVRHNEDLLNAGLAENASWPMQDYDMGSSNAKAYLLLQAHMQHMDLPISDYVNDTKSVLDQAPRIINAMVDIAADEGMLPVALGTMRLAQMLTQACDDKSSPLLQLPSLRAVIQHREKDEISRWQQEDLRQWAQADQRALRRFLVGAGLTGVNVEEVAIELRRISLVTVVGTRIFVKGSVTGGDAFDATNAKPSSYMVPMSSSNRPLVMADQDYILEVTLRCRRGQGSGPPLTRSRFNKHQAKQGGGSWWLALGEAEEELLALKRVTCSQRDGDMTVRLTFPAPVVSGHTLLHLHLCPDNFVGLDQRMAVHMEVREEGGAN</sequence>
<dbReference type="InterPro" id="IPR034221">
    <property type="entry name" value="RBM34_RRM2"/>
</dbReference>
<dbReference type="FunFam" id="2.60.40.150:FF:000004">
    <property type="entry name" value="RNA helicase, activating signal cointegrator 1"/>
    <property type="match status" value="1"/>
</dbReference>
<dbReference type="Gene3D" id="1.10.150.20">
    <property type="entry name" value="5' to 3' exonuclease, C-terminal subdomain"/>
    <property type="match status" value="1"/>
</dbReference>
<dbReference type="FunFam" id="3.40.50.300:FF:000231">
    <property type="entry name" value="Activating signal cointegrator 1 complex subunit 3"/>
    <property type="match status" value="1"/>
</dbReference>
<dbReference type="FunFam" id="3.40.50.300:FF:000198">
    <property type="entry name" value="Activating signal cointegrator 1 complex subunit"/>
    <property type="match status" value="1"/>
</dbReference>
<dbReference type="SUPFAM" id="SSF54928">
    <property type="entry name" value="RNA-binding domain, RBD"/>
    <property type="match status" value="2"/>
</dbReference>
<dbReference type="Pfam" id="PF00270">
    <property type="entry name" value="DEAD"/>
    <property type="match status" value="2"/>
</dbReference>
<dbReference type="SUPFAM" id="SSF158702">
    <property type="entry name" value="Sec63 N-terminal domain-like"/>
    <property type="match status" value="2"/>
</dbReference>
<dbReference type="GO" id="GO:0003723">
    <property type="term" value="F:RNA binding"/>
    <property type="evidence" value="ECO:0007669"/>
    <property type="project" value="UniProtKB-UniRule"/>
</dbReference>
<evidence type="ECO:0000256" key="9">
    <source>
        <dbReference type="ARBA" id="ARBA00023187"/>
    </source>
</evidence>
<dbReference type="FunFam" id="1.10.10.10:FF:000024">
    <property type="entry name" value="U5 small nuclear ribonucleoprotein helicase"/>
    <property type="match status" value="1"/>
</dbReference>
<dbReference type="SMART" id="SM00360">
    <property type="entry name" value="RRM"/>
    <property type="match status" value="2"/>
</dbReference>
<dbReference type="Gene3D" id="2.60.40.150">
    <property type="entry name" value="C2 domain"/>
    <property type="match status" value="2"/>
</dbReference>
<evidence type="ECO:0000259" key="14">
    <source>
        <dbReference type="PROSITE" id="PS50102"/>
    </source>
</evidence>
<feature type="domain" description="Helicase C-terminal" evidence="16">
    <location>
        <begin position="1878"/>
        <end position="2085"/>
    </location>
</feature>
<evidence type="ECO:0000256" key="3">
    <source>
        <dbReference type="ARBA" id="ARBA00022664"/>
    </source>
</evidence>
<keyword evidence="8" id="KW-0067">ATP-binding</keyword>
<dbReference type="Gene3D" id="1.10.3380.10">
    <property type="entry name" value="Sec63 N-terminal domain-like domain"/>
    <property type="match status" value="2"/>
</dbReference>
<keyword evidence="18" id="KW-1185">Reference proteome</keyword>
<dbReference type="PANTHER" id="PTHR47961">
    <property type="entry name" value="DNA POLYMERASE THETA, PUTATIVE (AFU_ORTHOLOGUE AFUA_1G05260)-RELATED"/>
    <property type="match status" value="1"/>
</dbReference>
<dbReference type="InterPro" id="IPR001650">
    <property type="entry name" value="Helicase_C-like"/>
</dbReference>
<dbReference type="Pfam" id="PF23445">
    <property type="entry name" value="WHD_SNRNP200"/>
    <property type="match status" value="2"/>
</dbReference>
<protein>
    <recommendedName>
        <fullName evidence="10">U5 small nuclear ribonucleoprotein 200 kDa helicase</fullName>
        <ecNumber evidence="2">3.6.4.13</ecNumber>
    </recommendedName>
</protein>
<dbReference type="EC" id="3.6.4.13" evidence="2"/>
<dbReference type="Proteomes" id="UP000355283">
    <property type="component" value="Unassembled WGS sequence"/>
</dbReference>
<feature type="compositionally biased region" description="Basic residues" evidence="13">
    <location>
        <begin position="266"/>
        <end position="282"/>
    </location>
</feature>
<feature type="domain" description="Helicase ATP-binding" evidence="15">
    <location>
        <begin position="812"/>
        <end position="995"/>
    </location>
</feature>
<dbReference type="GO" id="GO:0008380">
    <property type="term" value="P:RNA splicing"/>
    <property type="evidence" value="ECO:0007669"/>
    <property type="project" value="UniProtKB-KW"/>
</dbReference>
<accession>A0A4D9D5C0</accession>
<keyword evidence="3" id="KW-0507">mRNA processing</keyword>
<dbReference type="PROSITE" id="PS50102">
    <property type="entry name" value="RRM"/>
    <property type="match status" value="2"/>
</dbReference>
<dbReference type="InterPro" id="IPR035892">
    <property type="entry name" value="C2_domain_sf"/>
</dbReference>
<evidence type="ECO:0000256" key="2">
    <source>
        <dbReference type="ARBA" id="ARBA00012552"/>
    </source>
</evidence>
<keyword evidence="6" id="KW-0378">Hydrolase</keyword>
<evidence type="ECO:0000256" key="8">
    <source>
        <dbReference type="ARBA" id="ARBA00022840"/>
    </source>
</evidence>
<dbReference type="FunFam" id="3.40.50.300:FF:000062">
    <property type="entry name" value="U5 small nuclear ribonucleoprotein helicase"/>
    <property type="match status" value="1"/>
</dbReference>
<feature type="compositionally biased region" description="Basic and acidic residues" evidence="13">
    <location>
        <begin position="655"/>
        <end position="670"/>
    </location>
</feature>
<feature type="domain" description="RRM" evidence="14">
    <location>
        <begin position="120"/>
        <end position="202"/>
    </location>
</feature>
<feature type="region of interest" description="Disordered" evidence="13">
    <location>
        <begin position="616"/>
        <end position="684"/>
    </location>
</feature>
<evidence type="ECO:0000259" key="15">
    <source>
        <dbReference type="PROSITE" id="PS51192"/>
    </source>
</evidence>
<dbReference type="EMBL" id="SDOX01000021">
    <property type="protein sequence ID" value="TFJ83848.1"/>
    <property type="molecule type" value="Genomic_DNA"/>
</dbReference>
<dbReference type="FunFam" id="3.40.50.300:FF:003287">
    <property type="entry name" value="U5 small nuclear ribonucleoprotein 200 kDa helicase"/>
    <property type="match status" value="1"/>
</dbReference>
<dbReference type="Gene3D" id="3.30.70.330">
    <property type="match status" value="2"/>
</dbReference>
<dbReference type="SMART" id="SM00382">
    <property type="entry name" value="AAA"/>
    <property type="match status" value="2"/>
</dbReference>
<evidence type="ECO:0000256" key="4">
    <source>
        <dbReference type="ARBA" id="ARBA00022728"/>
    </source>
</evidence>
<reference evidence="17 18" key="1">
    <citation type="submission" date="2019-01" db="EMBL/GenBank/DDBJ databases">
        <title>Nuclear Genome Assembly of the Microalgal Biofuel strain Nannochloropsis salina CCMP1776.</title>
        <authorList>
            <person name="Hovde B."/>
        </authorList>
    </citation>
    <scope>NUCLEOTIDE SEQUENCE [LARGE SCALE GENOMIC DNA]</scope>
    <source>
        <strain evidence="17 18">CCMP1776</strain>
    </source>
</reference>
<dbReference type="InterPro" id="IPR003593">
    <property type="entry name" value="AAA+_ATPase"/>
</dbReference>
<dbReference type="InterPro" id="IPR050474">
    <property type="entry name" value="Hel308_SKI2-like"/>
</dbReference>
<proteinExistence type="inferred from homology"/>
<dbReference type="SUPFAM" id="SSF81296">
    <property type="entry name" value="E set domains"/>
    <property type="match status" value="1"/>
</dbReference>
<gene>
    <name evidence="17" type="ORF">NSK_004945</name>
</gene>
<dbReference type="InterPro" id="IPR014756">
    <property type="entry name" value="Ig_E-set"/>
</dbReference>
<keyword evidence="9" id="KW-0508">mRNA splicing</keyword>
<evidence type="ECO:0000256" key="5">
    <source>
        <dbReference type="ARBA" id="ARBA00022741"/>
    </source>
</evidence>
<feature type="domain" description="Helicase ATP-binding" evidence="15">
    <location>
        <begin position="1659"/>
        <end position="1844"/>
    </location>
</feature>
<dbReference type="SUPFAM" id="SSF52540">
    <property type="entry name" value="P-loop containing nucleoside triphosphate hydrolases"/>
    <property type="match status" value="3"/>
</dbReference>
<feature type="domain" description="RRM" evidence="14">
    <location>
        <begin position="10"/>
        <end position="112"/>
    </location>
</feature>
<dbReference type="CDD" id="cd12395">
    <property type="entry name" value="RRM2_RBM34"/>
    <property type="match status" value="1"/>
</dbReference>
<dbReference type="SMART" id="SM00490">
    <property type="entry name" value="HELICc"/>
    <property type="match status" value="2"/>
</dbReference>
<keyword evidence="7" id="KW-0347">Helicase</keyword>
<dbReference type="SMART" id="SM00487">
    <property type="entry name" value="DEXDc"/>
    <property type="match status" value="2"/>
</dbReference>
<comment type="catalytic activity">
    <reaction evidence="11">
        <text>ATP + H2O = ADP + phosphate + H(+)</text>
        <dbReference type="Rhea" id="RHEA:13065"/>
        <dbReference type="ChEBI" id="CHEBI:15377"/>
        <dbReference type="ChEBI" id="CHEBI:15378"/>
        <dbReference type="ChEBI" id="CHEBI:30616"/>
        <dbReference type="ChEBI" id="CHEBI:43474"/>
        <dbReference type="ChEBI" id="CHEBI:456216"/>
        <dbReference type="EC" id="3.6.4.13"/>
    </reaction>
</comment>
<keyword evidence="4" id="KW-0747">Spliceosome</keyword>
<dbReference type="FunFam" id="1.10.150.20:FF:000004">
    <property type="entry name" value="U5 small nuclear ribonucleoprotein helicase"/>
    <property type="match status" value="1"/>
</dbReference>
<dbReference type="CDD" id="cd12394">
    <property type="entry name" value="RRM1_RBM34"/>
    <property type="match status" value="1"/>
</dbReference>
<evidence type="ECO:0000313" key="17">
    <source>
        <dbReference type="EMBL" id="TFJ83848.1"/>
    </source>
</evidence>
<comment type="caution">
    <text evidence="17">The sequence shown here is derived from an EMBL/GenBank/DDBJ whole genome shotgun (WGS) entry which is preliminary data.</text>
</comment>
<feature type="compositionally biased region" description="Basic and acidic residues" evidence="13">
    <location>
        <begin position="244"/>
        <end position="259"/>
    </location>
</feature>
<evidence type="ECO:0000256" key="13">
    <source>
        <dbReference type="SAM" id="MobiDB-lite"/>
    </source>
</evidence>
<dbReference type="InterPro" id="IPR004179">
    <property type="entry name" value="Sec63-dom"/>
</dbReference>
<dbReference type="InterPro" id="IPR036388">
    <property type="entry name" value="WH-like_DNA-bd_sf"/>
</dbReference>
<comment type="similarity">
    <text evidence="1">Belongs to the helicase family. SKI2 subfamily.</text>
</comment>
<feature type="region of interest" description="Disordered" evidence="13">
    <location>
        <begin position="229"/>
        <end position="306"/>
    </location>
</feature>